<keyword evidence="1" id="KW-1133">Transmembrane helix</keyword>
<reference evidence="2" key="1">
    <citation type="journal article" date="2020" name="Microorganisms">
        <title>Reliable Identification of Environmental Pseudomonas Isolates Using the rpoD Gene.</title>
        <authorList>
            <consortium name="The Broad Institute Genome Sequencing Platform"/>
            <person name="Girard L."/>
            <person name="Lood C."/>
            <person name="Rokni-Zadeh H."/>
            <person name="van Noort V."/>
            <person name="Lavigne R."/>
            <person name="De Mot R."/>
        </authorList>
    </citation>
    <scope>NUCLEOTIDE SEQUENCE [LARGE SCALE GENOMIC DNA]</scope>
    <source>
        <strain evidence="2">SWRI145</strain>
    </source>
</reference>
<sequence length="172" mass="19586">MQESNDLKGLRGWLVLVGIGLFISVIRLSYNVLAVYYPIFANGTFTAVSTQGSSLYNPLWAPILISETVISVLLAATYAYLVYLFLRKHYLFPKVYIATVIFSVIFIPLDAWVCSFVLVNQPLFDYNTLKEMVRALFGLFIWVPYMLVSKRVQATFVEHRPESADTRTVVNL</sequence>
<evidence type="ECO:0000313" key="3">
    <source>
        <dbReference type="EMBL" id="QXH82235.1"/>
    </source>
</evidence>
<evidence type="ECO:0000256" key="1">
    <source>
        <dbReference type="SAM" id="Phobius"/>
    </source>
</evidence>
<organism evidence="2">
    <name type="scientific">Pseudomonas tritici</name>
    <dbReference type="NCBI Taxonomy" id="2745518"/>
    <lineage>
        <taxon>Bacteria</taxon>
        <taxon>Pseudomonadati</taxon>
        <taxon>Pseudomonadota</taxon>
        <taxon>Gammaproteobacteria</taxon>
        <taxon>Pseudomonadales</taxon>
        <taxon>Pseudomonadaceae</taxon>
        <taxon>Pseudomonas</taxon>
    </lineage>
</organism>
<gene>
    <name evidence="3" type="ORF">HU722_0019885</name>
    <name evidence="2" type="ORF">HU722_35415</name>
</gene>
<dbReference type="AlphaFoldDB" id="A0A8H9YZ41"/>
<reference evidence="3" key="2">
    <citation type="submission" date="2021-06" db="EMBL/GenBank/DDBJ databases">
        <title>Updating the genus Pseudomonas: Description of 43 new species and partition of the Pseudomonas putida group.</title>
        <authorList>
            <person name="Girard L."/>
            <person name="Lood C."/>
            <person name="Vandamme P."/>
            <person name="Rokni-Zadeh H."/>
            <person name="van Noort V."/>
            <person name="Hofte M."/>
            <person name="Lavigne R."/>
            <person name="De Mot R."/>
        </authorList>
    </citation>
    <scope>NUCLEOTIDE SEQUENCE</scope>
    <source>
        <strain evidence="3">SWRI145</strain>
    </source>
</reference>
<feature type="transmembrane region" description="Helical" evidence="1">
    <location>
        <begin position="59"/>
        <end position="83"/>
    </location>
</feature>
<dbReference type="EMBL" id="JABWQF010000029">
    <property type="protein sequence ID" value="MBC3296830.1"/>
    <property type="molecule type" value="Genomic_DNA"/>
</dbReference>
<keyword evidence="1" id="KW-0472">Membrane</keyword>
<name>A0A8H9YZ41_9PSED</name>
<feature type="transmembrane region" description="Helical" evidence="1">
    <location>
        <begin position="131"/>
        <end position="148"/>
    </location>
</feature>
<feature type="transmembrane region" description="Helical" evidence="1">
    <location>
        <begin position="95"/>
        <end position="119"/>
    </location>
</feature>
<dbReference type="RefSeq" id="WP_065880842.1">
    <property type="nucleotide sequence ID" value="NZ_CP077084.1"/>
</dbReference>
<keyword evidence="4" id="KW-1185">Reference proteome</keyword>
<dbReference type="EMBL" id="CP077084">
    <property type="protein sequence ID" value="QXH82235.1"/>
    <property type="molecule type" value="Genomic_DNA"/>
</dbReference>
<protein>
    <submittedName>
        <fullName evidence="2">DUF2569 domain-containing protein</fullName>
    </submittedName>
</protein>
<dbReference type="KEGG" id="ptrt:HU722_0019885"/>
<feature type="transmembrane region" description="Helical" evidence="1">
    <location>
        <begin position="12"/>
        <end position="39"/>
    </location>
</feature>
<dbReference type="Pfam" id="PF10754">
    <property type="entry name" value="DUF2569"/>
    <property type="match status" value="1"/>
</dbReference>
<proteinExistence type="predicted"/>
<keyword evidence="1" id="KW-0812">Transmembrane</keyword>
<accession>A0A8H9YZ41</accession>
<evidence type="ECO:0000313" key="2">
    <source>
        <dbReference type="EMBL" id="MBC3296830.1"/>
    </source>
</evidence>
<evidence type="ECO:0000313" key="4">
    <source>
        <dbReference type="Proteomes" id="UP000615613"/>
    </source>
</evidence>
<dbReference type="InterPro" id="IPR019690">
    <property type="entry name" value="DUF2569"/>
</dbReference>
<dbReference type="Proteomes" id="UP000615613">
    <property type="component" value="Chromosome"/>
</dbReference>